<evidence type="ECO:0000313" key="1">
    <source>
        <dbReference type="EMBL" id="AWB34707.1"/>
    </source>
</evidence>
<dbReference type="EMBL" id="CP028901">
    <property type="protein sequence ID" value="AWB34707.1"/>
    <property type="molecule type" value="Genomic_DNA"/>
</dbReference>
<sequence>MSIRCLDKRIGSWLARRKAGLRNDNSIGYRPQIRSAQAQWLRTTLGPRYQRPTIMTITTMNAITLQMASKGALLGLQ</sequence>
<keyword evidence="2" id="KW-1185">Reference proteome</keyword>
<organism evidence="1 2">
    <name type="scientific">Orrella marina</name>
    <dbReference type="NCBI Taxonomy" id="2163011"/>
    <lineage>
        <taxon>Bacteria</taxon>
        <taxon>Pseudomonadati</taxon>
        <taxon>Pseudomonadota</taxon>
        <taxon>Betaproteobacteria</taxon>
        <taxon>Burkholderiales</taxon>
        <taxon>Alcaligenaceae</taxon>
        <taxon>Orrella</taxon>
    </lineage>
</organism>
<reference evidence="1 2" key="1">
    <citation type="submission" date="2018-04" db="EMBL/GenBank/DDBJ databases">
        <title>Bordetella sp. HZ20 isolated from seawater.</title>
        <authorList>
            <person name="Sun C."/>
        </authorList>
    </citation>
    <scope>NUCLEOTIDE SEQUENCE [LARGE SCALE GENOMIC DNA]</scope>
    <source>
        <strain evidence="1 2">HZ20</strain>
    </source>
</reference>
<dbReference type="AlphaFoldDB" id="A0A2R4XLN3"/>
<dbReference type="KEGG" id="boz:DBV39_14375"/>
<gene>
    <name evidence="1" type="ORF">DBV39_14375</name>
</gene>
<proteinExistence type="predicted"/>
<accession>A0A2R4XLN3</accession>
<evidence type="ECO:0000313" key="2">
    <source>
        <dbReference type="Proteomes" id="UP000244571"/>
    </source>
</evidence>
<name>A0A2R4XLN3_9BURK</name>
<protein>
    <submittedName>
        <fullName evidence="1">Uncharacterized protein</fullName>
    </submittedName>
</protein>
<dbReference type="Proteomes" id="UP000244571">
    <property type="component" value="Chromosome"/>
</dbReference>